<comment type="caution">
    <text evidence="2">The sequence shown here is derived from an EMBL/GenBank/DDBJ whole genome shotgun (WGS) entry which is preliminary data.</text>
</comment>
<name>I0KVP5_9ACTN</name>
<evidence type="ECO:0000256" key="1">
    <source>
        <dbReference type="SAM" id="MobiDB-lite"/>
    </source>
</evidence>
<feature type="compositionally biased region" description="Polar residues" evidence="1">
    <location>
        <begin position="44"/>
        <end position="56"/>
    </location>
</feature>
<dbReference type="EMBL" id="CAIE01000007">
    <property type="protein sequence ID" value="CCH15642.1"/>
    <property type="molecule type" value="Genomic_DNA"/>
</dbReference>
<gene>
    <name evidence="2" type="ORF">MILUP08_40551</name>
</gene>
<accession>I0KVP5</accession>
<evidence type="ECO:0000313" key="3">
    <source>
        <dbReference type="Proteomes" id="UP000003448"/>
    </source>
</evidence>
<dbReference type="AlphaFoldDB" id="I0KVP5"/>
<reference evidence="3" key="1">
    <citation type="journal article" date="2012" name="J. Bacteriol.">
        <title>Genome Sequence of Micromonospora lupini Lupac 08, Isolated from Root Nodules of Lupinus angustifolius.</title>
        <authorList>
            <person name="Alonso-Vega P."/>
            <person name="Normand P."/>
            <person name="Bacigalupe R."/>
            <person name="Pujic P."/>
            <person name="Lajus A."/>
            <person name="Vallenet D."/>
            <person name="Carro L."/>
            <person name="Coll P."/>
            <person name="Trujillo M.E."/>
        </authorList>
    </citation>
    <scope>NUCLEOTIDE SEQUENCE [LARGE SCALE GENOMIC DNA]</scope>
    <source>
        <strain evidence="3">Lupac 08</strain>
    </source>
</reference>
<protein>
    <submittedName>
        <fullName evidence="2">Uncharacterized protein</fullName>
    </submittedName>
</protein>
<dbReference type="RefSeq" id="WP_007454910.1">
    <property type="nucleotide sequence ID" value="NZ_HF570108.1"/>
</dbReference>
<dbReference type="OrthoDB" id="3397466at2"/>
<feature type="compositionally biased region" description="Low complexity" evidence="1">
    <location>
        <begin position="101"/>
        <end position="112"/>
    </location>
</feature>
<dbReference type="STRING" id="1150864.MILUP08_40551"/>
<keyword evidence="3" id="KW-1185">Reference proteome</keyword>
<dbReference type="Proteomes" id="UP000003448">
    <property type="component" value="Unassembled WGS sequence"/>
</dbReference>
<feature type="region of interest" description="Disordered" evidence="1">
    <location>
        <begin position="42"/>
        <end position="119"/>
    </location>
</feature>
<evidence type="ECO:0000313" key="2">
    <source>
        <dbReference type="EMBL" id="CCH15642.1"/>
    </source>
</evidence>
<proteinExistence type="predicted"/>
<organism evidence="2 3">
    <name type="scientific">Micromonospora lupini str. Lupac 08</name>
    <dbReference type="NCBI Taxonomy" id="1150864"/>
    <lineage>
        <taxon>Bacteria</taxon>
        <taxon>Bacillati</taxon>
        <taxon>Actinomycetota</taxon>
        <taxon>Actinomycetes</taxon>
        <taxon>Micromonosporales</taxon>
        <taxon>Micromonosporaceae</taxon>
        <taxon>Micromonospora</taxon>
    </lineage>
</organism>
<sequence>MSSAALVRPARWAVLWSLRELTRLAVTALVLAVGLGGALAATPPSAQAQLRPSAVSSRVDAVRPEATAATERTSQPAAPRPSSEAVVAAPTGPVLAGAQHAPAVAPGRGTPPRRGPPTS</sequence>